<dbReference type="AlphaFoldDB" id="A0A926VHY8"/>
<accession>A0A926VHY8</accession>
<evidence type="ECO:0000313" key="1">
    <source>
        <dbReference type="EMBL" id="MBD2184114.1"/>
    </source>
</evidence>
<evidence type="ECO:0000313" key="2">
    <source>
        <dbReference type="Proteomes" id="UP000641646"/>
    </source>
</evidence>
<organism evidence="1 2">
    <name type="scientific">Aerosakkonema funiforme FACHB-1375</name>
    <dbReference type="NCBI Taxonomy" id="2949571"/>
    <lineage>
        <taxon>Bacteria</taxon>
        <taxon>Bacillati</taxon>
        <taxon>Cyanobacteriota</taxon>
        <taxon>Cyanophyceae</taxon>
        <taxon>Oscillatoriophycideae</taxon>
        <taxon>Aerosakkonematales</taxon>
        <taxon>Aerosakkonemataceae</taxon>
        <taxon>Aerosakkonema</taxon>
    </lineage>
</organism>
<reference evidence="1" key="1">
    <citation type="journal article" date="2015" name="ISME J.">
        <title>Draft Genome Sequence of Streptomyces incarnatus NRRL8089, which Produces the Nucleoside Antibiotic Sinefungin.</title>
        <authorList>
            <person name="Oshima K."/>
            <person name="Hattori M."/>
            <person name="Shimizu H."/>
            <person name="Fukuda K."/>
            <person name="Nemoto M."/>
            <person name="Inagaki K."/>
            <person name="Tamura T."/>
        </authorList>
    </citation>
    <scope>NUCLEOTIDE SEQUENCE</scope>
    <source>
        <strain evidence="1">FACHB-1375</strain>
    </source>
</reference>
<dbReference type="Proteomes" id="UP000641646">
    <property type="component" value="Unassembled WGS sequence"/>
</dbReference>
<gene>
    <name evidence="1" type="ORF">H6G03_24095</name>
</gene>
<comment type="caution">
    <text evidence="1">The sequence shown here is derived from an EMBL/GenBank/DDBJ whole genome shotgun (WGS) entry which is preliminary data.</text>
</comment>
<dbReference type="EMBL" id="JACJPW010000073">
    <property type="protein sequence ID" value="MBD2184114.1"/>
    <property type="molecule type" value="Genomic_DNA"/>
</dbReference>
<sequence>MKVTVRDSETLKTIEPSQLAAYLQTHGWYEDGSFLDNATIWLYKKDDVDEFEILLPNLKSLGDYAARMSDALSTLEVVEKRSQLDILSDLLTSASNIEIQGMVIEIEEFNSTGIVTLMGVVVGKLRRINVELRQPEYNLAIKAYEQRLPVICTGDLIKKDSFFVLNNPRNFAILNAAIR</sequence>
<protein>
    <submittedName>
        <fullName evidence="1">Uncharacterized protein</fullName>
    </submittedName>
</protein>
<keyword evidence="2" id="KW-1185">Reference proteome</keyword>
<name>A0A926VHY8_9CYAN</name>
<proteinExistence type="predicted"/>
<reference evidence="1" key="2">
    <citation type="submission" date="2020-08" db="EMBL/GenBank/DDBJ databases">
        <authorList>
            <person name="Chen M."/>
            <person name="Teng W."/>
            <person name="Zhao L."/>
            <person name="Hu C."/>
            <person name="Zhou Y."/>
            <person name="Han B."/>
            <person name="Song L."/>
            <person name="Shu W."/>
        </authorList>
    </citation>
    <scope>NUCLEOTIDE SEQUENCE</scope>
    <source>
        <strain evidence="1">FACHB-1375</strain>
    </source>
</reference>
<dbReference type="RefSeq" id="WP_190469860.1">
    <property type="nucleotide sequence ID" value="NZ_JACJPW010000073.1"/>
</dbReference>